<evidence type="ECO:0000256" key="1">
    <source>
        <dbReference type="SAM" id="Phobius"/>
    </source>
</evidence>
<evidence type="ECO:0000313" key="2">
    <source>
        <dbReference type="EMBL" id="KKL96513.1"/>
    </source>
</evidence>
<comment type="caution">
    <text evidence="2">The sequence shown here is derived from an EMBL/GenBank/DDBJ whole genome shotgun (WGS) entry which is preliminary data.</text>
</comment>
<keyword evidence="1" id="KW-0812">Transmembrane</keyword>
<dbReference type="Gene3D" id="3.40.50.300">
    <property type="entry name" value="P-loop containing nucleotide triphosphate hydrolases"/>
    <property type="match status" value="1"/>
</dbReference>
<dbReference type="EMBL" id="LAZR01018414">
    <property type="protein sequence ID" value="KKL96513.1"/>
    <property type="molecule type" value="Genomic_DNA"/>
</dbReference>
<feature type="transmembrane region" description="Helical" evidence="1">
    <location>
        <begin position="48"/>
        <end position="70"/>
    </location>
</feature>
<accession>A0A0F9GCL2</accession>
<keyword evidence="1" id="KW-1133">Transmembrane helix</keyword>
<protein>
    <recommendedName>
        <fullName evidence="3">Zeta toxin domain-containing protein</fullName>
    </recommendedName>
</protein>
<sequence length="139" mass="15657">MNRLILTVGLPLSGKTTWALEQGWPIVNPDSIRLALHGMPYKQVAEPFVWAIAKCMVRALFLAGHGVVILDATNVTKKRRDDWESDHWQREARVFRATKEECLQRAAAIGRDDLFSMIERMAEAWDFDGADDFPDGSAG</sequence>
<keyword evidence="1" id="KW-0472">Membrane</keyword>
<dbReference type="Pfam" id="PF13671">
    <property type="entry name" value="AAA_33"/>
    <property type="match status" value="1"/>
</dbReference>
<proteinExistence type="predicted"/>
<reference evidence="2" key="1">
    <citation type="journal article" date="2015" name="Nature">
        <title>Complex archaea that bridge the gap between prokaryotes and eukaryotes.</title>
        <authorList>
            <person name="Spang A."/>
            <person name="Saw J.H."/>
            <person name="Jorgensen S.L."/>
            <person name="Zaremba-Niedzwiedzka K."/>
            <person name="Martijn J."/>
            <person name="Lind A.E."/>
            <person name="van Eijk R."/>
            <person name="Schleper C."/>
            <person name="Guy L."/>
            <person name="Ettema T.J."/>
        </authorList>
    </citation>
    <scope>NUCLEOTIDE SEQUENCE</scope>
</reference>
<dbReference type="InterPro" id="IPR027417">
    <property type="entry name" value="P-loop_NTPase"/>
</dbReference>
<dbReference type="AlphaFoldDB" id="A0A0F9GCL2"/>
<gene>
    <name evidence="2" type="ORF">LCGC14_1843740</name>
</gene>
<organism evidence="2">
    <name type="scientific">marine sediment metagenome</name>
    <dbReference type="NCBI Taxonomy" id="412755"/>
    <lineage>
        <taxon>unclassified sequences</taxon>
        <taxon>metagenomes</taxon>
        <taxon>ecological metagenomes</taxon>
    </lineage>
</organism>
<name>A0A0F9GCL2_9ZZZZ</name>
<evidence type="ECO:0008006" key="3">
    <source>
        <dbReference type="Google" id="ProtNLM"/>
    </source>
</evidence>
<dbReference type="SUPFAM" id="SSF52540">
    <property type="entry name" value="P-loop containing nucleoside triphosphate hydrolases"/>
    <property type="match status" value="1"/>
</dbReference>